<proteinExistence type="predicted"/>
<accession>A0ACB7ULU3</accession>
<organism evidence="1 2">
    <name type="scientific">Dioscorea alata</name>
    <name type="common">Purple yam</name>
    <dbReference type="NCBI Taxonomy" id="55571"/>
    <lineage>
        <taxon>Eukaryota</taxon>
        <taxon>Viridiplantae</taxon>
        <taxon>Streptophyta</taxon>
        <taxon>Embryophyta</taxon>
        <taxon>Tracheophyta</taxon>
        <taxon>Spermatophyta</taxon>
        <taxon>Magnoliopsida</taxon>
        <taxon>Liliopsida</taxon>
        <taxon>Dioscoreales</taxon>
        <taxon>Dioscoreaceae</taxon>
        <taxon>Dioscorea</taxon>
    </lineage>
</organism>
<keyword evidence="1" id="KW-0418">Kinase</keyword>
<dbReference type="EC" id="2.7.11.1" evidence="1"/>
<name>A0ACB7ULU3_DIOAL</name>
<gene>
    <name evidence="1" type="ORF">IHE45_15G060300</name>
</gene>
<evidence type="ECO:0000313" key="1">
    <source>
        <dbReference type="EMBL" id="KAH7661393.1"/>
    </source>
</evidence>
<protein>
    <submittedName>
        <fullName evidence="1">Non-specific serine/threonine protein kinase protein</fullName>
        <ecNumber evidence="1">2.7.11.1</ecNumber>
    </submittedName>
</protein>
<keyword evidence="2" id="KW-1185">Reference proteome</keyword>
<dbReference type="Proteomes" id="UP000827976">
    <property type="component" value="Chromosome 15"/>
</dbReference>
<reference evidence="2" key="1">
    <citation type="journal article" date="2022" name="Nat. Commun.">
        <title>Chromosome evolution and the genetic basis of agronomically important traits in greater yam.</title>
        <authorList>
            <person name="Bredeson J.V."/>
            <person name="Lyons J.B."/>
            <person name="Oniyinde I.O."/>
            <person name="Okereke N.R."/>
            <person name="Kolade O."/>
            <person name="Nnabue I."/>
            <person name="Nwadili C.O."/>
            <person name="Hribova E."/>
            <person name="Parker M."/>
            <person name="Nwogha J."/>
            <person name="Shu S."/>
            <person name="Carlson J."/>
            <person name="Kariba R."/>
            <person name="Muthemba S."/>
            <person name="Knop K."/>
            <person name="Barton G.J."/>
            <person name="Sherwood A.V."/>
            <person name="Lopez-Montes A."/>
            <person name="Asiedu R."/>
            <person name="Jamnadass R."/>
            <person name="Muchugi A."/>
            <person name="Goodstein D."/>
            <person name="Egesi C.N."/>
            <person name="Featherston J."/>
            <person name="Asfaw A."/>
            <person name="Simpson G.G."/>
            <person name="Dolezel J."/>
            <person name="Hendre P.S."/>
            <person name="Van Deynze A."/>
            <person name="Kumar P.L."/>
            <person name="Obidiegwu J.E."/>
            <person name="Bhattacharjee R."/>
            <person name="Rokhsar D.S."/>
        </authorList>
    </citation>
    <scope>NUCLEOTIDE SEQUENCE [LARGE SCALE GENOMIC DNA]</scope>
    <source>
        <strain evidence="2">cv. TDa95/00328</strain>
    </source>
</reference>
<comment type="caution">
    <text evidence="1">The sequence shown here is derived from an EMBL/GenBank/DDBJ whole genome shotgun (WGS) entry which is preliminary data.</text>
</comment>
<dbReference type="EMBL" id="CM037025">
    <property type="protein sequence ID" value="KAH7661393.1"/>
    <property type="molecule type" value="Genomic_DNA"/>
</dbReference>
<keyword evidence="1" id="KW-0723">Serine/threonine-protein kinase</keyword>
<evidence type="ECO:0000313" key="2">
    <source>
        <dbReference type="Proteomes" id="UP000827976"/>
    </source>
</evidence>
<keyword evidence="1" id="KW-0808">Transferase</keyword>
<sequence>MDPSSSSPASSAPPNPHLLPPSSTDPNPLNTPHSIASSSTSPKIGDILLGKYQIDHLLGRGSFAKVYQAHALSDRSNVAIKVLDKAKIVTAGLTERVITEVSAMRRLSHPNIVRLHELMATRSKIYLVMDLAPGGDLFSQIRHHRRSKLSESTARRYFHQLISALLYCHTRGVFHRDIKPHNLLLDADDNLKVADFGLSAIPETLKNGLLHTSCGTPAFTAPEIVRSGGYDGSQSDAWACGVVLFFLLTARLPFEDPSTPLMFIKMNSRCYSFPSSFPPMAKQVINGFLDPNPETRLSIKGVIDTPWFMKRSFSLESQVGSTSSSPLLELKSFDSMNAFDIITRSKSFNLSGLLEDGDRKREQKFSSNETVEVVLERVKEAAAKQGCVLKVEILAVAEKMLMVEVKEEGSVNGYEMISWDKLREDLQDILLFWE</sequence>